<dbReference type="PANTHER" id="PTHR43649">
    <property type="entry name" value="ARABINOSE-BINDING PROTEIN-RELATED"/>
    <property type="match status" value="1"/>
</dbReference>
<feature type="compositionally biased region" description="Basic and acidic residues" evidence="1">
    <location>
        <begin position="441"/>
        <end position="455"/>
    </location>
</feature>
<gene>
    <name evidence="3" type="ORF">FRE64_02555</name>
</gene>
<dbReference type="Gene3D" id="3.40.190.10">
    <property type="entry name" value="Periplasmic binding protein-like II"/>
    <property type="match status" value="1"/>
</dbReference>
<dbReference type="PANTHER" id="PTHR43649:SF12">
    <property type="entry name" value="DIACETYLCHITOBIOSE BINDING PROTEIN DASA"/>
    <property type="match status" value="1"/>
</dbReference>
<evidence type="ECO:0000313" key="4">
    <source>
        <dbReference type="Proteomes" id="UP000318453"/>
    </source>
</evidence>
<proteinExistence type="predicted"/>
<name>A0A5B8NJ03_9CHRO</name>
<dbReference type="AlphaFoldDB" id="A0A5B8NJ03"/>
<feature type="chain" id="PRO_5022862186" evidence="2">
    <location>
        <begin position="33"/>
        <end position="463"/>
    </location>
</feature>
<keyword evidence="4" id="KW-1185">Reference proteome</keyword>
<accession>A0A5B8NJ03</accession>
<dbReference type="OrthoDB" id="8871943at2"/>
<dbReference type="InterPro" id="IPR050490">
    <property type="entry name" value="Bact_solute-bd_prot1"/>
</dbReference>
<reference evidence="3" key="1">
    <citation type="submission" date="2019-08" db="EMBL/GenBank/DDBJ databases">
        <title>Carotenoids and Carotenoid Binding Proteins in the Halophilic Cyanobacterium Euhalothece sp. ZM00.</title>
        <authorList>
            <person name="Cho S.M."/>
            <person name="Song J.Y."/>
            <person name="Park Y.-I."/>
        </authorList>
    </citation>
    <scope>NUCLEOTIDE SEQUENCE [LARGE SCALE GENOMIC DNA]</scope>
    <source>
        <strain evidence="3">Z-M001</strain>
    </source>
</reference>
<evidence type="ECO:0000256" key="2">
    <source>
        <dbReference type="SAM" id="SignalP"/>
    </source>
</evidence>
<keyword evidence="2" id="KW-0732">Signal</keyword>
<organism evidence="3 4">
    <name type="scientific">Euhalothece natronophila Z-M001</name>
    <dbReference type="NCBI Taxonomy" id="522448"/>
    <lineage>
        <taxon>Bacteria</taxon>
        <taxon>Bacillati</taxon>
        <taxon>Cyanobacteriota</taxon>
        <taxon>Cyanophyceae</taxon>
        <taxon>Oscillatoriophycideae</taxon>
        <taxon>Chroococcales</taxon>
        <taxon>Halothecacae</taxon>
        <taxon>Halothece cluster</taxon>
        <taxon>Euhalothece</taxon>
    </lineage>
</organism>
<feature type="signal peptide" evidence="2">
    <location>
        <begin position="1"/>
        <end position="32"/>
    </location>
</feature>
<dbReference type="Pfam" id="PF13416">
    <property type="entry name" value="SBP_bac_8"/>
    <property type="match status" value="1"/>
</dbReference>
<dbReference type="EMBL" id="CP042326">
    <property type="protein sequence ID" value="QDZ38917.1"/>
    <property type="molecule type" value="Genomic_DNA"/>
</dbReference>
<dbReference type="PROSITE" id="PS51257">
    <property type="entry name" value="PROKAR_LIPOPROTEIN"/>
    <property type="match status" value="1"/>
</dbReference>
<sequence>MFFFKRKFRSQFRSTIRILLALVMLSSIIACDQPIIGPEEPARENVEVWWSEGYYPEETNAIRKFIDEWSEQSNVAVDVQFYSEKDLTQKAESVMNSDETLPDIIYGYTLDFSLVPTFAWNGKLVDTSDIIDPVQDLFMPEALESVNYRNDVEDRRSFYAVPIAQNTIYIHYWRSLLEEVGFSEEDIPENWEGFWEFWLEVQSALREEGQEVYALGLPMSTAATDTHYTIEQILQGYDIQIVDENGELTFNDSDLEKLTEILSQIKDFYENDYIPSNVTNWTDPDNNISFLSRETLMTPNPTLSIPGSQRQNPSTYKEEMGTIEWPNKVNGEPMEYITSIKQLILPEGAPQTEKAQDLVSYLIQPEHLAEFNEGSQGRFYPVMETILERPFWNDPEDPHVYKTHQYFERTRPSYTVFNPAYAEVEARGVWGNALSRMVEEDVSPRDSAEKAREEIEQIFEEWE</sequence>
<evidence type="ECO:0000256" key="1">
    <source>
        <dbReference type="SAM" id="MobiDB-lite"/>
    </source>
</evidence>
<dbReference type="Proteomes" id="UP000318453">
    <property type="component" value="Chromosome"/>
</dbReference>
<dbReference type="SUPFAM" id="SSF53850">
    <property type="entry name" value="Periplasmic binding protein-like II"/>
    <property type="match status" value="1"/>
</dbReference>
<evidence type="ECO:0000313" key="3">
    <source>
        <dbReference type="EMBL" id="QDZ38917.1"/>
    </source>
</evidence>
<protein>
    <submittedName>
        <fullName evidence="3">Carbohydrate ABC transporter substrate-binding protein</fullName>
    </submittedName>
</protein>
<dbReference type="InterPro" id="IPR006059">
    <property type="entry name" value="SBP"/>
</dbReference>
<feature type="region of interest" description="Disordered" evidence="1">
    <location>
        <begin position="441"/>
        <end position="463"/>
    </location>
</feature>
<dbReference type="KEGG" id="enn:FRE64_02555"/>